<name>A0AAD8P0F8_TARER</name>
<protein>
    <submittedName>
        <fullName evidence="2">Uncharacterized protein</fullName>
    </submittedName>
</protein>
<evidence type="ECO:0000313" key="2">
    <source>
        <dbReference type="EMBL" id="KAK1427471.1"/>
    </source>
</evidence>
<dbReference type="AlphaFoldDB" id="A0AAD8P0F8"/>
<dbReference type="InterPro" id="IPR055300">
    <property type="entry name" value="CWZF3/5/7"/>
</dbReference>
<reference evidence="2" key="1">
    <citation type="journal article" date="2023" name="bioRxiv">
        <title>Improved chromosome-level genome assembly for marigold (Tagetes erecta).</title>
        <authorList>
            <person name="Jiang F."/>
            <person name="Yuan L."/>
            <person name="Wang S."/>
            <person name="Wang H."/>
            <person name="Xu D."/>
            <person name="Wang A."/>
            <person name="Fan W."/>
        </authorList>
    </citation>
    <scope>NUCLEOTIDE SEQUENCE</scope>
    <source>
        <strain evidence="2">WSJ</strain>
        <tissue evidence="2">Leaf</tissue>
    </source>
</reference>
<feature type="region of interest" description="Disordered" evidence="1">
    <location>
        <begin position="1"/>
        <end position="55"/>
    </location>
</feature>
<organism evidence="2 3">
    <name type="scientific">Tagetes erecta</name>
    <name type="common">African marigold</name>
    <dbReference type="NCBI Taxonomy" id="13708"/>
    <lineage>
        <taxon>Eukaryota</taxon>
        <taxon>Viridiplantae</taxon>
        <taxon>Streptophyta</taxon>
        <taxon>Embryophyta</taxon>
        <taxon>Tracheophyta</taxon>
        <taxon>Spermatophyta</taxon>
        <taxon>Magnoliopsida</taxon>
        <taxon>eudicotyledons</taxon>
        <taxon>Gunneridae</taxon>
        <taxon>Pentapetalae</taxon>
        <taxon>asterids</taxon>
        <taxon>campanulids</taxon>
        <taxon>Asterales</taxon>
        <taxon>Asteraceae</taxon>
        <taxon>Asteroideae</taxon>
        <taxon>Heliantheae alliance</taxon>
        <taxon>Tageteae</taxon>
        <taxon>Tagetes</taxon>
    </lineage>
</organism>
<dbReference type="Proteomes" id="UP001229421">
    <property type="component" value="Unassembled WGS sequence"/>
</dbReference>
<sequence>MWREVSNSMVSNSNSVPPSFTSVVPRTQVQLSDELNGSKYSNEQPPSVGSMGRAQVQLSDDQLTDTSYNNEHAASVGSMAMAALQLSDDQLIDTSYNNEQAPSMTMLDDRGRSHSAGDSCSYNAPPSLTDLAGLHASYTGSDAMETDSNSVYMSALFPIPHKSSNKMRGDDDDEASTIDPELPYIDDKLQHVLGHVLKDFEGGISAENLGEKFGGYGTFLPTYPHIRSYPH</sequence>
<keyword evidence="3" id="KW-1185">Reference proteome</keyword>
<gene>
    <name evidence="2" type="ORF">QVD17_16157</name>
</gene>
<evidence type="ECO:0000256" key="1">
    <source>
        <dbReference type="SAM" id="MobiDB-lite"/>
    </source>
</evidence>
<dbReference type="PANTHER" id="PTHR46524:SF7">
    <property type="entry name" value="CW-TYPE ZINC FINGER"/>
    <property type="match status" value="1"/>
</dbReference>
<proteinExistence type="predicted"/>
<dbReference type="PANTHER" id="PTHR46524">
    <property type="entry name" value="CW-TYPE ZINC FINGER"/>
    <property type="match status" value="1"/>
</dbReference>
<feature type="compositionally biased region" description="Low complexity" evidence="1">
    <location>
        <begin position="1"/>
        <end position="25"/>
    </location>
</feature>
<accession>A0AAD8P0F8</accession>
<comment type="caution">
    <text evidence="2">The sequence shown here is derived from an EMBL/GenBank/DDBJ whole genome shotgun (WGS) entry which is preliminary data.</text>
</comment>
<dbReference type="EMBL" id="JAUHHV010000004">
    <property type="protein sequence ID" value="KAK1427471.1"/>
    <property type="molecule type" value="Genomic_DNA"/>
</dbReference>
<feature type="compositionally biased region" description="Polar residues" evidence="1">
    <location>
        <begin position="27"/>
        <end position="47"/>
    </location>
</feature>
<evidence type="ECO:0000313" key="3">
    <source>
        <dbReference type="Proteomes" id="UP001229421"/>
    </source>
</evidence>